<proteinExistence type="predicted"/>
<reference evidence="2" key="2">
    <citation type="journal article" date="2024" name="Plant">
        <title>Genomic evolution and insights into agronomic trait innovations of Sesamum species.</title>
        <authorList>
            <person name="Miao H."/>
            <person name="Wang L."/>
            <person name="Qu L."/>
            <person name="Liu H."/>
            <person name="Sun Y."/>
            <person name="Le M."/>
            <person name="Wang Q."/>
            <person name="Wei S."/>
            <person name="Zheng Y."/>
            <person name="Lin W."/>
            <person name="Duan Y."/>
            <person name="Cao H."/>
            <person name="Xiong S."/>
            <person name="Wang X."/>
            <person name="Wei L."/>
            <person name="Li C."/>
            <person name="Ma Q."/>
            <person name="Ju M."/>
            <person name="Zhao R."/>
            <person name="Li G."/>
            <person name="Mu C."/>
            <person name="Tian Q."/>
            <person name="Mei H."/>
            <person name="Zhang T."/>
            <person name="Gao T."/>
            <person name="Zhang H."/>
        </authorList>
    </citation>
    <scope>NUCLEOTIDE SEQUENCE</scope>
    <source>
        <strain evidence="2">KEN1</strain>
    </source>
</reference>
<dbReference type="AlphaFoldDB" id="A0AAW2XJC4"/>
<comment type="caution">
    <text evidence="2">The sequence shown here is derived from an EMBL/GenBank/DDBJ whole genome shotgun (WGS) entry which is preliminary data.</text>
</comment>
<accession>A0AAW2XJC4</accession>
<organism evidence="2">
    <name type="scientific">Sesamum latifolium</name>
    <dbReference type="NCBI Taxonomy" id="2727402"/>
    <lineage>
        <taxon>Eukaryota</taxon>
        <taxon>Viridiplantae</taxon>
        <taxon>Streptophyta</taxon>
        <taxon>Embryophyta</taxon>
        <taxon>Tracheophyta</taxon>
        <taxon>Spermatophyta</taxon>
        <taxon>Magnoliopsida</taxon>
        <taxon>eudicotyledons</taxon>
        <taxon>Gunneridae</taxon>
        <taxon>Pentapetalae</taxon>
        <taxon>asterids</taxon>
        <taxon>lamiids</taxon>
        <taxon>Lamiales</taxon>
        <taxon>Pedaliaceae</taxon>
        <taxon>Sesamum</taxon>
    </lineage>
</organism>
<evidence type="ECO:0000256" key="1">
    <source>
        <dbReference type="SAM" id="MobiDB-lite"/>
    </source>
</evidence>
<dbReference type="EMBL" id="JACGWN010000004">
    <property type="protein sequence ID" value="KAL0453876.1"/>
    <property type="molecule type" value="Genomic_DNA"/>
</dbReference>
<name>A0AAW2XJC4_9LAMI</name>
<feature type="region of interest" description="Disordered" evidence="1">
    <location>
        <begin position="317"/>
        <end position="350"/>
    </location>
</feature>
<feature type="region of interest" description="Disordered" evidence="1">
    <location>
        <begin position="1"/>
        <end position="41"/>
    </location>
</feature>
<gene>
    <name evidence="2" type="ORF">Slati_1365700</name>
</gene>
<protein>
    <submittedName>
        <fullName evidence="2">Uncharacterized protein</fullName>
    </submittedName>
</protein>
<reference evidence="2" key="1">
    <citation type="submission" date="2020-06" db="EMBL/GenBank/DDBJ databases">
        <authorList>
            <person name="Li T."/>
            <person name="Hu X."/>
            <person name="Zhang T."/>
            <person name="Song X."/>
            <person name="Zhang H."/>
            <person name="Dai N."/>
            <person name="Sheng W."/>
            <person name="Hou X."/>
            <person name="Wei L."/>
        </authorList>
    </citation>
    <scope>NUCLEOTIDE SEQUENCE</scope>
    <source>
        <strain evidence="2">KEN1</strain>
        <tissue evidence="2">Leaf</tissue>
    </source>
</reference>
<feature type="compositionally biased region" description="Low complexity" evidence="1">
    <location>
        <begin position="18"/>
        <end position="41"/>
    </location>
</feature>
<feature type="compositionally biased region" description="Basic and acidic residues" evidence="1">
    <location>
        <begin position="317"/>
        <end position="341"/>
    </location>
</feature>
<sequence>MGVGLHCQEGGVGPSATSGRGRSPRPVTGRGVPRPVSPGRGNSLQPKVICVIFSHPSLPFAPGGNIDFQDEVIEAIRNLPKSHSDSLEILMGSDSSQKIIASPVHIQSDELKSSVAPQSKLCSRVMDVENCDSSLSSEEFDFLRNKIDPSSVFELHLSRVGDRIRMPPPGYFTVYSAFFYLDFTLPPHLLLVDIIKEFGLCVSLLRTPSYIFEGFLYRFRELGLPLSVESFFTLFSVRKIANDSFFFFFPQNGCKLDGNASSKGPWKEIFFYAKDLDWGFATSWGEVSPVLNSSHDLHTSFIGQEECSLQDIQRYKVEREQSSDHDGRARPPCVEKGRREASLTPSSMTS</sequence>
<evidence type="ECO:0000313" key="2">
    <source>
        <dbReference type="EMBL" id="KAL0453876.1"/>
    </source>
</evidence>